<keyword evidence="4" id="KW-1185">Reference proteome</keyword>
<feature type="transmembrane region" description="Helical" evidence="1">
    <location>
        <begin position="29"/>
        <end position="46"/>
    </location>
</feature>
<accession>A0ABN2RS59</accession>
<organism evidence="3 4">
    <name type="scientific">Terrabacter lapilli</name>
    <dbReference type="NCBI Taxonomy" id="436231"/>
    <lineage>
        <taxon>Bacteria</taxon>
        <taxon>Bacillati</taxon>
        <taxon>Actinomycetota</taxon>
        <taxon>Actinomycetes</taxon>
        <taxon>Micrococcales</taxon>
        <taxon>Intrasporangiaceae</taxon>
        <taxon>Terrabacter</taxon>
    </lineage>
</organism>
<evidence type="ECO:0000313" key="3">
    <source>
        <dbReference type="EMBL" id="GAA1973840.1"/>
    </source>
</evidence>
<dbReference type="EMBL" id="BAAAPU010000004">
    <property type="protein sequence ID" value="GAA1973840.1"/>
    <property type="molecule type" value="Genomic_DNA"/>
</dbReference>
<dbReference type="InterPro" id="IPR002109">
    <property type="entry name" value="Glutaredoxin"/>
</dbReference>
<dbReference type="Pfam" id="PF00462">
    <property type="entry name" value="Glutaredoxin"/>
    <property type="match status" value="1"/>
</dbReference>
<keyword evidence="1" id="KW-0472">Membrane</keyword>
<keyword evidence="1" id="KW-0812">Transmembrane</keyword>
<dbReference type="SUPFAM" id="SSF52833">
    <property type="entry name" value="Thioredoxin-like"/>
    <property type="match status" value="1"/>
</dbReference>
<comment type="caution">
    <text evidence="3">The sequence shown here is derived from an EMBL/GenBank/DDBJ whole genome shotgun (WGS) entry which is preliminary data.</text>
</comment>
<dbReference type="InterPro" id="IPR036249">
    <property type="entry name" value="Thioredoxin-like_sf"/>
</dbReference>
<feature type="domain" description="Glutaredoxin" evidence="2">
    <location>
        <begin position="67"/>
        <end position="124"/>
    </location>
</feature>
<evidence type="ECO:0000256" key="1">
    <source>
        <dbReference type="SAM" id="Phobius"/>
    </source>
</evidence>
<proteinExistence type="predicted"/>
<reference evidence="3 4" key="1">
    <citation type="journal article" date="2019" name="Int. J. Syst. Evol. Microbiol.">
        <title>The Global Catalogue of Microorganisms (GCM) 10K type strain sequencing project: providing services to taxonomists for standard genome sequencing and annotation.</title>
        <authorList>
            <consortium name="The Broad Institute Genomics Platform"/>
            <consortium name="The Broad Institute Genome Sequencing Center for Infectious Disease"/>
            <person name="Wu L."/>
            <person name="Ma J."/>
        </authorList>
    </citation>
    <scope>NUCLEOTIDE SEQUENCE [LARGE SCALE GENOMIC DNA]</scope>
    <source>
        <strain evidence="3 4">JCM 15628</strain>
    </source>
</reference>
<dbReference type="Proteomes" id="UP001500013">
    <property type="component" value="Unassembled WGS sequence"/>
</dbReference>
<gene>
    <name evidence="3" type="ORF">GCM10009817_12500</name>
</gene>
<dbReference type="Gene3D" id="3.40.30.10">
    <property type="entry name" value="Glutaredoxin"/>
    <property type="match status" value="1"/>
</dbReference>
<sequence length="140" mass="15341">MSLGVLVVVVLVAAARVERASHSVPNGMALGVVGLALVSAFGWWSLRTGKHTPWRVAEKDLAQGRAVVLWKPGCPYCERLLGSLGRDERITWVNVWKDVEANSAVRRLNSGDEYVPTVLVGTEVLRNPKAQEVRSLLAER</sequence>
<name>A0ABN2RS59_9MICO</name>
<evidence type="ECO:0000313" key="4">
    <source>
        <dbReference type="Proteomes" id="UP001500013"/>
    </source>
</evidence>
<keyword evidence="1" id="KW-1133">Transmembrane helix</keyword>
<evidence type="ECO:0000259" key="2">
    <source>
        <dbReference type="Pfam" id="PF00462"/>
    </source>
</evidence>
<protein>
    <recommendedName>
        <fullName evidence="2">Glutaredoxin domain-containing protein</fullName>
    </recommendedName>
</protein>